<dbReference type="PANTHER" id="PTHR10927:SF2">
    <property type="entry name" value="RESTRICTION OF TELOMERE CAPPING PROTEIN 3"/>
    <property type="match status" value="1"/>
</dbReference>
<accession>A0A165I1U2</accession>
<dbReference type="SUPFAM" id="SSF89895">
    <property type="entry name" value="FYSH domain"/>
    <property type="match status" value="1"/>
</dbReference>
<proteinExistence type="predicted"/>
<protein>
    <submittedName>
        <fullName evidence="3">Shwachman-Bodian-diamond syndrome protein</fullName>
    </submittedName>
</protein>
<evidence type="ECO:0000313" key="4">
    <source>
        <dbReference type="Proteomes" id="UP000076632"/>
    </source>
</evidence>
<dbReference type="AlphaFoldDB" id="A0A165I1U2"/>
<dbReference type="OMA" id="HYKGKDD"/>
<evidence type="ECO:0000256" key="1">
    <source>
        <dbReference type="SAM" id="MobiDB-lite"/>
    </source>
</evidence>
<reference evidence="3 4" key="1">
    <citation type="journal article" date="2016" name="Fungal Biol.">
        <title>The genome of Xylona heveae provides a window into fungal endophytism.</title>
        <authorList>
            <person name="Gazis R."/>
            <person name="Kuo A."/>
            <person name="Riley R."/>
            <person name="LaButti K."/>
            <person name="Lipzen A."/>
            <person name="Lin J."/>
            <person name="Amirebrahimi M."/>
            <person name="Hesse C.N."/>
            <person name="Spatafora J.W."/>
            <person name="Henrissat B."/>
            <person name="Hainaut M."/>
            <person name="Grigoriev I.V."/>
            <person name="Hibbett D.S."/>
        </authorList>
    </citation>
    <scope>NUCLEOTIDE SEQUENCE [LARGE SCALE GENOMIC DNA]</scope>
    <source>
        <strain evidence="3 4">TC161</strain>
    </source>
</reference>
<dbReference type="InterPro" id="IPR039100">
    <property type="entry name" value="Sdo1/SBDS-like"/>
</dbReference>
<feature type="domain" description="Ribosome maturation protein SDO1/SBDS N-terminal" evidence="2">
    <location>
        <begin position="8"/>
        <end position="99"/>
    </location>
</feature>
<dbReference type="STRING" id="1328760.A0A165I1U2"/>
<evidence type="ECO:0000259" key="2">
    <source>
        <dbReference type="Pfam" id="PF01172"/>
    </source>
</evidence>
<dbReference type="Pfam" id="PF01172">
    <property type="entry name" value="SBDS_N"/>
    <property type="match status" value="1"/>
</dbReference>
<dbReference type="EMBL" id="KV407456">
    <property type="protein sequence ID" value="KZF24239.1"/>
    <property type="molecule type" value="Genomic_DNA"/>
</dbReference>
<sequence length="114" mass="12661">MPKGNAPQTKVHYKGQNEDFIVFVDDREAVLNWRKDKSIPLAQVVSGWKFFKTHKHGTQGVLDGASKGDLQNEFGSDDDDTVMKAILEKGDILHSEAAERQGPKNDSKGPMISH</sequence>
<dbReference type="Proteomes" id="UP000076632">
    <property type="component" value="Unassembled WGS sequence"/>
</dbReference>
<feature type="compositionally biased region" description="Basic and acidic residues" evidence="1">
    <location>
        <begin position="92"/>
        <end position="107"/>
    </location>
</feature>
<dbReference type="OrthoDB" id="2567806at2759"/>
<dbReference type="Gene3D" id="3.30.1250.10">
    <property type="entry name" value="Ribosome maturation protein SBDS, N-terminal domain"/>
    <property type="match status" value="1"/>
</dbReference>
<feature type="region of interest" description="Disordered" evidence="1">
    <location>
        <begin position="92"/>
        <end position="114"/>
    </location>
</feature>
<dbReference type="InterPro" id="IPR036786">
    <property type="entry name" value="Ribosome_mat_SBDS_N_sf"/>
</dbReference>
<keyword evidence="4" id="KW-1185">Reference proteome</keyword>
<name>A0A165I1U2_XYLHT</name>
<gene>
    <name evidence="3" type="ORF">L228DRAFT_245142</name>
</gene>
<dbReference type="InParanoid" id="A0A165I1U2"/>
<organism evidence="3 4">
    <name type="scientific">Xylona heveae (strain CBS 132557 / TC161)</name>
    <dbReference type="NCBI Taxonomy" id="1328760"/>
    <lineage>
        <taxon>Eukaryota</taxon>
        <taxon>Fungi</taxon>
        <taxon>Dikarya</taxon>
        <taxon>Ascomycota</taxon>
        <taxon>Pezizomycotina</taxon>
        <taxon>Xylonomycetes</taxon>
        <taxon>Xylonales</taxon>
        <taxon>Xylonaceae</taxon>
        <taxon>Xylona</taxon>
    </lineage>
</organism>
<dbReference type="InterPro" id="IPR019783">
    <property type="entry name" value="SDO1/SBDS_N"/>
</dbReference>
<evidence type="ECO:0000313" key="3">
    <source>
        <dbReference type="EMBL" id="KZF24239.1"/>
    </source>
</evidence>
<dbReference type="FunCoup" id="A0A165I1U2">
    <property type="interactions" value="152"/>
</dbReference>
<dbReference type="PANTHER" id="PTHR10927">
    <property type="entry name" value="RIBOSOME MATURATION PROTEIN SBDS"/>
    <property type="match status" value="1"/>
</dbReference>
<dbReference type="RefSeq" id="XP_018189794.1">
    <property type="nucleotide sequence ID" value="XM_018332097.1"/>
</dbReference>
<dbReference type="GeneID" id="28897234"/>